<dbReference type="Gene3D" id="3.40.50.300">
    <property type="entry name" value="P-loop containing nucleotide triphosphate hydrolases"/>
    <property type="match status" value="1"/>
</dbReference>
<organism evidence="3 4">
    <name type="scientific">Aspergillus calidoustus</name>
    <dbReference type="NCBI Taxonomy" id="454130"/>
    <lineage>
        <taxon>Eukaryota</taxon>
        <taxon>Fungi</taxon>
        <taxon>Dikarya</taxon>
        <taxon>Ascomycota</taxon>
        <taxon>Pezizomycotina</taxon>
        <taxon>Eurotiomycetes</taxon>
        <taxon>Eurotiomycetidae</taxon>
        <taxon>Eurotiales</taxon>
        <taxon>Aspergillaceae</taxon>
        <taxon>Aspergillus</taxon>
        <taxon>Aspergillus subgen. Nidulantes</taxon>
    </lineage>
</organism>
<evidence type="ECO:0000259" key="2">
    <source>
        <dbReference type="SMART" id="SM00382"/>
    </source>
</evidence>
<dbReference type="SMART" id="SM00382">
    <property type="entry name" value="AAA"/>
    <property type="match status" value="1"/>
</dbReference>
<feature type="domain" description="AAA+ ATPase" evidence="2">
    <location>
        <begin position="637"/>
        <end position="764"/>
    </location>
</feature>
<dbReference type="SUPFAM" id="SSF52540">
    <property type="entry name" value="P-loop containing nucleoside triphosphate hydrolases"/>
    <property type="match status" value="1"/>
</dbReference>
<dbReference type="InterPro" id="IPR056599">
    <property type="entry name" value="AAA_lid_fung"/>
</dbReference>
<dbReference type="GO" id="GO:0016887">
    <property type="term" value="F:ATP hydrolysis activity"/>
    <property type="evidence" value="ECO:0007669"/>
    <property type="project" value="InterPro"/>
</dbReference>
<gene>
    <name evidence="3" type="ORF">ASPCAL07956</name>
</gene>
<dbReference type="PANTHER" id="PTHR46411">
    <property type="entry name" value="FAMILY ATPASE, PUTATIVE-RELATED"/>
    <property type="match status" value="1"/>
</dbReference>
<dbReference type="Pfam" id="PF00004">
    <property type="entry name" value="AAA"/>
    <property type="match status" value="1"/>
</dbReference>
<evidence type="ECO:0000313" key="3">
    <source>
        <dbReference type="EMBL" id="CEN61299.1"/>
    </source>
</evidence>
<dbReference type="PANTHER" id="PTHR46411:SF2">
    <property type="entry name" value="AAA+ ATPASE DOMAIN-CONTAINING PROTEIN"/>
    <property type="match status" value="1"/>
</dbReference>
<proteinExistence type="predicted"/>
<protein>
    <recommendedName>
        <fullName evidence="2">AAA+ ATPase domain-containing protein</fullName>
    </recommendedName>
</protein>
<evidence type="ECO:0000256" key="1">
    <source>
        <dbReference type="SAM" id="MobiDB-lite"/>
    </source>
</evidence>
<dbReference type="Proteomes" id="UP000054771">
    <property type="component" value="Unassembled WGS sequence"/>
</dbReference>
<dbReference type="InterPro" id="IPR003959">
    <property type="entry name" value="ATPase_AAA_core"/>
</dbReference>
<dbReference type="OrthoDB" id="10042665at2759"/>
<accession>A0A0U5GVS4</accession>
<dbReference type="EMBL" id="CDMC01000006">
    <property type="protein sequence ID" value="CEN61299.1"/>
    <property type="molecule type" value="Genomic_DNA"/>
</dbReference>
<dbReference type="CDD" id="cd19481">
    <property type="entry name" value="RecA-like_protease"/>
    <property type="match status" value="1"/>
</dbReference>
<dbReference type="InterPro" id="IPR003593">
    <property type="entry name" value="AAA+_ATPase"/>
</dbReference>
<dbReference type="GO" id="GO:0005524">
    <property type="term" value="F:ATP binding"/>
    <property type="evidence" value="ECO:0007669"/>
    <property type="project" value="InterPro"/>
</dbReference>
<sequence length="876" mass="100315">MPPRSNRDALFFHEISRPSYKTRYRERAPLGDGPLRPVSPVSSRSNEERNDFLPLSGPSGISRDETSAKASRPEVESATVLASPAMENDRQASVSTSLPVYGVRVTKESRIPLEENSSSFSERSGDEYSGSSFRESPREMSHRGRRQRLLMDSQSVEVDVDQLLLDVEALRAENERLRSGSGPWLGDAPAPLSYRPQVFYCLNKENYFLDEPHWEAGDYRPVLRSTNPIRNIDYYIDQHPEIAFYIIKRYSSVVPEDPSVLERSDGVFRTAIPEEQTLTLVASAMINAVEDFVQNVPGFKFFFPEFDPRAKIQSPYLFIFYSIPSMGDARSKLDAQGQKLFDLLYKCIDSSHGLEYASARKYESEGLTSSRLLQYLIKPGDVLVNLAGPNTQAYVALDWARPLFAMEGDYEAALAYMKEEGTSNPDSKSHHSKRLTYSWTVPVAHWSFDGNFERTETSLLLTMSVEYESETVPIKYLDYVPLNHTPSDIPGLLERRGITFWSLRFRKYVTYKEPSNDGLDNTEDRYMVDIRTYKKLQPGSKLNKKHLRADLDQREMANDEPPRGYHLLLFPPVIPGYNLLRKYWADLYVDYIYDIDWNKQAFRDLVVDEEIKELVQALVTKQIASRKSTDSISGKGNGLILLLHGAPGTGKTFTAEGVAEFAEKPLFRVTCGDVGTEATAVDQYLQAAFRLGKLWDCVVLLDEADVFLEERDVRDLNRNALVSVFLRALEYYDGILILTSNRVGTFDEAFKSRIQLSLHYENLTYPQRRKIWRNFMNRLKTVDTDNVDFDDILDHLDELGREDINGREIRNAITIARQLAQFKGEKFQYRHLSRAIRVSGKFGKYLKDLRDGLTEDHIKHDLGVRHSYQIQRSNSL</sequence>
<dbReference type="AlphaFoldDB" id="A0A0U5GVS4"/>
<feature type="region of interest" description="Disordered" evidence="1">
    <location>
        <begin position="113"/>
        <end position="145"/>
    </location>
</feature>
<name>A0A0U5GVS4_ASPCI</name>
<evidence type="ECO:0000313" key="4">
    <source>
        <dbReference type="Proteomes" id="UP000054771"/>
    </source>
</evidence>
<dbReference type="InterPro" id="IPR027417">
    <property type="entry name" value="P-loop_NTPase"/>
</dbReference>
<feature type="compositionally biased region" description="Basic and acidic residues" evidence="1">
    <location>
        <begin position="62"/>
        <end position="75"/>
    </location>
</feature>
<dbReference type="OMA" id="IFWTFRT"/>
<dbReference type="STRING" id="454130.A0A0U5GVS4"/>
<dbReference type="Pfam" id="PF23232">
    <property type="entry name" value="AAA_lid_13"/>
    <property type="match status" value="1"/>
</dbReference>
<reference evidence="4" key="1">
    <citation type="journal article" date="2016" name="Genome Announc.">
        <title>Draft genome sequences of fungus Aspergillus calidoustus.</title>
        <authorList>
            <person name="Horn F."/>
            <person name="Linde J."/>
            <person name="Mattern D.J."/>
            <person name="Walther G."/>
            <person name="Guthke R."/>
            <person name="Scherlach K."/>
            <person name="Martin K."/>
            <person name="Brakhage A.A."/>
            <person name="Petzke L."/>
            <person name="Valiante V."/>
        </authorList>
    </citation>
    <scope>NUCLEOTIDE SEQUENCE [LARGE SCALE GENOMIC DNA]</scope>
    <source>
        <strain evidence="4">SF006504</strain>
    </source>
</reference>
<keyword evidence="4" id="KW-1185">Reference proteome</keyword>
<feature type="region of interest" description="Disordered" evidence="1">
    <location>
        <begin position="21"/>
        <end position="95"/>
    </location>
</feature>